<proteinExistence type="predicted"/>
<protein>
    <submittedName>
        <fullName evidence="2">Uncharacterized protein</fullName>
    </submittedName>
</protein>
<gene>
    <name evidence="2" type="ORF">PVAG01_00138</name>
</gene>
<evidence type="ECO:0000313" key="3">
    <source>
        <dbReference type="Proteomes" id="UP001629113"/>
    </source>
</evidence>
<evidence type="ECO:0000256" key="1">
    <source>
        <dbReference type="SAM" id="MobiDB-lite"/>
    </source>
</evidence>
<dbReference type="EMBL" id="JBFCZG010000001">
    <property type="protein sequence ID" value="KAL3426629.1"/>
    <property type="molecule type" value="Genomic_DNA"/>
</dbReference>
<reference evidence="2 3" key="1">
    <citation type="submission" date="2024-06" db="EMBL/GenBank/DDBJ databases">
        <title>Complete genome of Phlyctema vagabunda strain 19-DSS-EL-015.</title>
        <authorList>
            <person name="Fiorenzani C."/>
        </authorList>
    </citation>
    <scope>NUCLEOTIDE SEQUENCE [LARGE SCALE GENOMIC DNA]</scope>
    <source>
        <strain evidence="2 3">19-DSS-EL-015</strain>
    </source>
</reference>
<name>A0ABR4PTD3_9HELO</name>
<feature type="region of interest" description="Disordered" evidence="1">
    <location>
        <begin position="1"/>
        <end position="39"/>
    </location>
</feature>
<sequence>MKQNNAAQRKPKRFSPKSYSNEDDNNNNNNVQKASRIPRMREPGGFGWAFLLFPASPPLSSSLMEDSSGPSLHSPSSVSSLLHREIFFFSSPPLC</sequence>
<dbReference type="Proteomes" id="UP001629113">
    <property type="component" value="Unassembled WGS sequence"/>
</dbReference>
<accession>A0ABR4PTD3</accession>
<organism evidence="2 3">
    <name type="scientific">Phlyctema vagabunda</name>
    <dbReference type="NCBI Taxonomy" id="108571"/>
    <lineage>
        <taxon>Eukaryota</taxon>
        <taxon>Fungi</taxon>
        <taxon>Dikarya</taxon>
        <taxon>Ascomycota</taxon>
        <taxon>Pezizomycotina</taxon>
        <taxon>Leotiomycetes</taxon>
        <taxon>Helotiales</taxon>
        <taxon>Dermateaceae</taxon>
        <taxon>Phlyctema</taxon>
    </lineage>
</organism>
<evidence type="ECO:0000313" key="2">
    <source>
        <dbReference type="EMBL" id="KAL3426629.1"/>
    </source>
</evidence>
<comment type="caution">
    <text evidence="2">The sequence shown here is derived from an EMBL/GenBank/DDBJ whole genome shotgun (WGS) entry which is preliminary data.</text>
</comment>
<keyword evidence="3" id="KW-1185">Reference proteome</keyword>